<protein>
    <submittedName>
        <fullName evidence="2">Recombinase zinc beta ribbon domain-containing protein</fullName>
    </submittedName>
</protein>
<gene>
    <name evidence="2" type="ORF">IAG03_08845</name>
</gene>
<dbReference type="Proteomes" id="UP000651482">
    <property type="component" value="Unassembled WGS sequence"/>
</dbReference>
<evidence type="ECO:0000313" key="2">
    <source>
        <dbReference type="EMBL" id="MBC8534102.1"/>
    </source>
</evidence>
<dbReference type="EMBL" id="JACRSN010000012">
    <property type="protein sequence ID" value="MBC8534102.1"/>
    <property type="molecule type" value="Genomic_DNA"/>
</dbReference>
<organism evidence="2 3">
    <name type="scientific">Yeguia hominis</name>
    <dbReference type="NCBI Taxonomy" id="2763662"/>
    <lineage>
        <taxon>Bacteria</taxon>
        <taxon>Bacillati</taxon>
        <taxon>Bacillota</taxon>
        <taxon>Clostridia</taxon>
        <taxon>Eubacteriales</taxon>
        <taxon>Yeguiaceae</taxon>
        <taxon>Yeguia</taxon>
    </lineage>
</organism>
<dbReference type="AlphaFoldDB" id="A0A926DA32"/>
<sequence>MFCADCGSKLHFCAAKSLNANQENYRCANYKSGRGNCQIHYIRNVVLEKIVLEAINSLADFVRCYEPVFFT</sequence>
<dbReference type="InterPro" id="IPR025827">
    <property type="entry name" value="Zn_ribbon_recom_dom"/>
</dbReference>
<proteinExistence type="predicted"/>
<dbReference type="Pfam" id="PF13408">
    <property type="entry name" value="Zn_ribbon_recom"/>
    <property type="match status" value="1"/>
</dbReference>
<name>A0A926DA32_9FIRM</name>
<evidence type="ECO:0000313" key="3">
    <source>
        <dbReference type="Proteomes" id="UP000651482"/>
    </source>
</evidence>
<comment type="caution">
    <text evidence="2">The sequence shown here is derived from an EMBL/GenBank/DDBJ whole genome shotgun (WGS) entry which is preliminary data.</text>
</comment>
<feature type="domain" description="Recombinase zinc beta ribbon" evidence="1">
    <location>
        <begin position="1"/>
        <end position="56"/>
    </location>
</feature>
<accession>A0A926DA32</accession>
<keyword evidence="3" id="KW-1185">Reference proteome</keyword>
<evidence type="ECO:0000259" key="1">
    <source>
        <dbReference type="Pfam" id="PF13408"/>
    </source>
</evidence>
<reference evidence="2" key="1">
    <citation type="submission" date="2020-08" db="EMBL/GenBank/DDBJ databases">
        <title>Genome public.</title>
        <authorList>
            <person name="Liu C."/>
            <person name="Sun Q."/>
        </authorList>
    </citation>
    <scope>NUCLEOTIDE SEQUENCE</scope>
    <source>
        <strain evidence="2">NSJ-40</strain>
    </source>
</reference>